<feature type="non-terminal residue" evidence="1">
    <location>
        <position position="279"/>
    </location>
</feature>
<evidence type="ECO:0000313" key="1">
    <source>
        <dbReference type="EMBL" id="CAG8738877.1"/>
    </source>
</evidence>
<comment type="caution">
    <text evidence="1">The sequence shown here is derived from an EMBL/GenBank/DDBJ whole genome shotgun (WGS) entry which is preliminary data.</text>
</comment>
<gene>
    <name evidence="1" type="ORF">RPERSI_LOCUS12949</name>
</gene>
<organism evidence="1 2">
    <name type="scientific">Racocetra persica</name>
    <dbReference type="NCBI Taxonomy" id="160502"/>
    <lineage>
        <taxon>Eukaryota</taxon>
        <taxon>Fungi</taxon>
        <taxon>Fungi incertae sedis</taxon>
        <taxon>Mucoromycota</taxon>
        <taxon>Glomeromycotina</taxon>
        <taxon>Glomeromycetes</taxon>
        <taxon>Diversisporales</taxon>
        <taxon>Gigasporaceae</taxon>
        <taxon>Racocetra</taxon>
    </lineage>
</organism>
<protein>
    <submittedName>
        <fullName evidence="1">30947_t:CDS:1</fullName>
    </submittedName>
</protein>
<dbReference type="Proteomes" id="UP000789920">
    <property type="component" value="Unassembled WGS sequence"/>
</dbReference>
<accession>A0ACA9Q5S1</accession>
<evidence type="ECO:0000313" key="2">
    <source>
        <dbReference type="Proteomes" id="UP000789920"/>
    </source>
</evidence>
<proteinExistence type="predicted"/>
<name>A0ACA9Q5S1_9GLOM</name>
<sequence>MSKRSSSIIENNDPEIEVIIVNTVKPVEKRKPNKTMSIEEQELLRKIDIRIIPLFSALCILSFIDKLNIGNAKLEHIEEDLELTPTQYNWLLSAFFVAYVLFEVPSNVMLMNTKPSIWISSIMLACGIIMIFTAAAKDFPQIMILRFLLGMFEAGFFPGVIFYITKWYKNSEENYRISLFCSAATIAGAFSGLMSFSVATFLNKINGLSGWQWILIIDGVFKCTIALFSYYLIPDSAETASWLTKEEQKLAVERLNDEPSHAHESYSEIHQILDAFKDW</sequence>
<keyword evidence="2" id="KW-1185">Reference proteome</keyword>
<reference evidence="1" key="1">
    <citation type="submission" date="2021-06" db="EMBL/GenBank/DDBJ databases">
        <authorList>
            <person name="Kallberg Y."/>
            <person name="Tangrot J."/>
            <person name="Rosling A."/>
        </authorList>
    </citation>
    <scope>NUCLEOTIDE SEQUENCE</scope>
    <source>
        <strain evidence="1">MA461A</strain>
    </source>
</reference>
<dbReference type="EMBL" id="CAJVQC010028204">
    <property type="protein sequence ID" value="CAG8738877.1"/>
    <property type="molecule type" value="Genomic_DNA"/>
</dbReference>